<evidence type="ECO:0000256" key="1">
    <source>
        <dbReference type="SAM" id="MobiDB-lite"/>
    </source>
</evidence>
<reference evidence="2 3" key="1">
    <citation type="journal article" date="2016" name="Appl. Microbiol. Biotechnol.">
        <title>Characterization of T-DNA insertion mutants with decreased virulence in the entomopathogenic fungus Beauveria bassiana JEF-007.</title>
        <authorList>
            <person name="Kim S."/>
            <person name="Lee S.J."/>
            <person name="Nai Y.S."/>
            <person name="Yu J.S."/>
            <person name="Lee M.R."/>
            <person name="Yang Y.T."/>
            <person name="Kim J.S."/>
        </authorList>
    </citation>
    <scope>NUCLEOTIDE SEQUENCE [LARGE SCALE GENOMIC DNA]</scope>
    <source>
        <strain evidence="2 3">JEF-007</strain>
    </source>
</reference>
<dbReference type="EMBL" id="MRVG01000006">
    <property type="protein sequence ID" value="PMB67809.1"/>
    <property type="molecule type" value="Genomic_DNA"/>
</dbReference>
<comment type="caution">
    <text evidence="2">The sequence shown here is derived from an EMBL/GenBank/DDBJ whole genome shotgun (WGS) entry which is preliminary data.</text>
</comment>
<dbReference type="Proteomes" id="UP000235728">
    <property type="component" value="Unassembled WGS sequence"/>
</dbReference>
<protein>
    <submittedName>
        <fullName evidence="2">Uncharacterized protein</fullName>
    </submittedName>
</protein>
<feature type="region of interest" description="Disordered" evidence="1">
    <location>
        <begin position="1"/>
        <end position="24"/>
    </location>
</feature>
<proteinExistence type="predicted"/>
<evidence type="ECO:0000313" key="3">
    <source>
        <dbReference type="Proteomes" id="UP000235728"/>
    </source>
</evidence>
<dbReference type="AlphaFoldDB" id="A0A2N6NKL2"/>
<accession>A0A2N6NKL2</accession>
<gene>
    <name evidence="2" type="ORF">BM221_005980</name>
</gene>
<organism evidence="2 3">
    <name type="scientific">Beauveria bassiana</name>
    <name type="common">White muscardine disease fungus</name>
    <name type="synonym">Tritirachium shiotae</name>
    <dbReference type="NCBI Taxonomy" id="176275"/>
    <lineage>
        <taxon>Eukaryota</taxon>
        <taxon>Fungi</taxon>
        <taxon>Dikarya</taxon>
        <taxon>Ascomycota</taxon>
        <taxon>Pezizomycotina</taxon>
        <taxon>Sordariomycetes</taxon>
        <taxon>Hypocreomycetidae</taxon>
        <taxon>Hypocreales</taxon>
        <taxon>Cordycipitaceae</taxon>
        <taxon>Beauveria</taxon>
    </lineage>
</organism>
<evidence type="ECO:0000313" key="2">
    <source>
        <dbReference type="EMBL" id="PMB67809.1"/>
    </source>
</evidence>
<sequence length="84" mass="9631">MSRQACSFRDDFLSPPPPQGFRTRESLKNTLPTVERRDKQDVIATLQLIRLLALELPVCIIDEDQDARSSSLTEKVSFWAQPQE</sequence>
<name>A0A2N6NKL2_BEABA</name>